<reference evidence="3 4" key="1">
    <citation type="submission" date="2020-08" db="EMBL/GenBank/DDBJ databases">
        <title>Complete Genome Sequence of Effusibacillus dendaii Strain skT53, Isolated from Farmland soil.</title>
        <authorList>
            <person name="Konishi T."/>
            <person name="Kawasaki H."/>
        </authorList>
    </citation>
    <scope>NUCLEOTIDE SEQUENCE [LARGE SCALE GENOMIC DNA]</scope>
    <source>
        <strain evidence="4">skT53</strain>
    </source>
</reference>
<gene>
    <name evidence="3" type="ORF">skT53_00520</name>
</gene>
<dbReference type="KEGG" id="eff:skT53_00520"/>
<keyword evidence="2" id="KW-0472">Membrane</keyword>
<feature type="transmembrane region" description="Helical" evidence="2">
    <location>
        <begin position="59"/>
        <end position="83"/>
    </location>
</feature>
<evidence type="ECO:0000256" key="2">
    <source>
        <dbReference type="SAM" id="Phobius"/>
    </source>
</evidence>
<evidence type="ECO:0000313" key="4">
    <source>
        <dbReference type="Proteomes" id="UP000593802"/>
    </source>
</evidence>
<dbReference type="AlphaFoldDB" id="A0A7I8D4S8"/>
<accession>A0A7I8D4S8</accession>
<organism evidence="3 4">
    <name type="scientific">Effusibacillus dendaii</name>
    <dbReference type="NCBI Taxonomy" id="2743772"/>
    <lineage>
        <taxon>Bacteria</taxon>
        <taxon>Bacillati</taxon>
        <taxon>Bacillota</taxon>
        <taxon>Bacilli</taxon>
        <taxon>Bacillales</taxon>
        <taxon>Alicyclobacillaceae</taxon>
        <taxon>Effusibacillus</taxon>
    </lineage>
</organism>
<dbReference type="Gene3D" id="3.30.70.1070">
    <property type="entry name" value="Sporulation related repeat"/>
    <property type="match status" value="1"/>
</dbReference>
<dbReference type="Proteomes" id="UP000593802">
    <property type="component" value="Chromosome"/>
</dbReference>
<keyword evidence="2" id="KW-1133">Transmembrane helix</keyword>
<evidence type="ECO:0000256" key="1">
    <source>
        <dbReference type="SAM" id="MobiDB-lite"/>
    </source>
</evidence>
<protein>
    <recommendedName>
        <fullName evidence="5">SPOR domain-containing protein</fullName>
    </recommendedName>
</protein>
<keyword evidence="2" id="KW-0812">Transmembrane</keyword>
<evidence type="ECO:0000313" key="3">
    <source>
        <dbReference type="EMBL" id="BCJ85067.1"/>
    </source>
</evidence>
<name>A0A7I8D4S8_9BACL</name>
<dbReference type="RefSeq" id="WP_200759236.1">
    <property type="nucleotide sequence ID" value="NZ_AP023366.1"/>
</dbReference>
<sequence>MDKSRMTFTFRPPQRKKMDMKPFRDRRPFEFTGTRNRKELPIDRNPSDKRRMKSFWKNGVWLMPMVLAACTGLILGFGILYVFKNTPAPMQQPTVTTVRPLPSATSASATAQSFPGMDLYVYQLGVYSNLDSAAKGMAEFEKLGLKPVVHRADKLQLWAGVAASKAEAQILADRLQQLGVPNYGKDYQITAKKGAIQNVAMKDAATLSSVLTQYVQVIKDGITLANQSSPAKQEADAWNKRIQSVADQAGLARAVFEKANRKEELKLLDDMNQQLIDSGQALTAGKGLLDVQKSLTQSVVDYEQLLAYLLP</sequence>
<proteinExistence type="predicted"/>
<feature type="region of interest" description="Disordered" evidence="1">
    <location>
        <begin position="1"/>
        <end position="28"/>
    </location>
</feature>
<dbReference type="GO" id="GO:0042834">
    <property type="term" value="F:peptidoglycan binding"/>
    <property type="evidence" value="ECO:0007669"/>
    <property type="project" value="InterPro"/>
</dbReference>
<keyword evidence="4" id="KW-1185">Reference proteome</keyword>
<evidence type="ECO:0008006" key="5">
    <source>
        <dbReference type="Google" id="ProtNLM"/>
    </source>
</evidence>
<dbReference type="EMBL" id="AP023366">
    <property type="protein sequence ID" value="BCJ85067.1"/>
    <property type="molecule type" value="Genomic_DNA"/>
</dbReference>
<dbReference type="SUPFAM" id="SSF110997">
    <property type="entry name" value="Sporulation related repeat"/>
    <property type="match status" value="1"/>
</dbReference>
<feature type="compositionally biased region" description="Basic and acidic residues" evidence="1">
    <location>
        <begin position="16"/>
        <end position="28"/>
    </location>
</feature>
<dbReference type="InterPro" id="IPR036680">
    <property type="entry name" value="SPOR-like_sf"/>
</dbReference>